<feature type="non-terminal residue" evidence="4">
    <location>
        <position position="291"/>
    </location>
</feature>
<dbReference type="CDD" id="cd20537">
    <property type="entry name" value="CYCLIN_CCNO-like_rpt2"/>
    <property type="match status" value="1"/>
</dbReference>
<protein>
    <submittedName>
        <fullName evidence="4">Cyclin-A2</fullName>
    </submittedName>
</protein>
<dbReference type="InterPro" id="IPR013763">
    <property type="entry name" value="Cyclin-like_dom"/>
</dbReference>
<dbReference type="InterPro" id="IPR006671">
    <property type="entry name" value="Cyclin_N"/>
</dbReference>
<evidence type="ECO:0000256" key="1">
    <source>
        <dbReference type="ARBA" id="ARBA00023127"/>
    </source>
</evidence>
<reference evidence="4 5" key="1">
    <citation type="journal article" date="2024" name="BMC Biol.">
        <title>Comparative genomics of Ascetosporea gives new insight into the evolutionary basis for animal parasitism in Rhizaria.</title>
        <authorList>
            <person name="Hiltunen Thoren M."/>
            <person name="Onut-Brannstrom I."/>
            <person name="Alfjorden A."/>
            <person name="Peckova H."/>
            <person name="Swords F."/>
            <person name="Hooper C."/>
            <person name="Holzer A.S."/>
            <person name="Bass D."/>
            <person name="Burki F."/>
        </authorList>
    </citation>
    <scope>NUCLEOTIDE SEQUENCE [LARGE SCALE GENOMIC DNA]</scope>
    <source>
        <strain evidence="4">20-A016</strain>
    </source>
</reference>
<gene>
    <name evidence="4" type="primary">CCNA2</name>
    <name evidence="4" type="ORF">MHBO_004021</name>
</gene>
<evidence type="ECO:0000313" key="5">
    <source>
        <dbReference type="Proteomes" id="UP001439008"/>
    </source>
</evidence>
<proteinExistence type="inferred from homology"/>
<dbReference type="SUPFAM" id="SSF47954">
    <property type="entry name" value="Cyclin-like"/>
    <property type="match status" value="2"/>
</dbReference>
<dbReference type="Gene3D" id="1.10.472.10">
    <property type="entry name" value="Cyclin-like"/>
    <property type="match status" value="2"/>
</dbReference>
<evidence type="ECO:0000259" key="3">
    <source>
        <dbReference type="SMART" id="SM00385"/>
    </source>
</evidence>
<dbReference type="InterPro" id="IPR039361">
    <property type="entry name" value="Cyclin"/>
</dbReference>
<dbReference type="SMART" id="SM00385">
    <property type="entry name" value="CYCLIN"/>
    <property type="match status" value="1"/>
</dbReference>
<evidence type="ECO:0000256" key="2">
    <source>
        <dbReference type="RuleBase" id="RU000383"/>
    </source>
</evidence>
<dbReference type="EMBL" id="JBDODL010002976">
    <property type="protein sequence ID" value="MES1922504.1"/>
    <property type="molecule type" value="Genomic_DNA"/>
</dbReference>
<keyword evidence="1 2" id="KW-0195">Cyclin</keyword>
<organism evidence="4 5">
    <name type="scientific">Bonamia ostreae</name>
    <dbReference type="NCBI Taxonomy" id="126728"/>
    <lineage>
        <taxon>Eukaryota</taxon>
        <taxon>Sar</taxon>
        <taxon>Rhizaria</taxon>
        <taxon>Endomyxa</taxon>
        <taxon>Ascetosporea</taxon>
        <taxon>Haplosporida</taxon>
        <taxon>Bonamia</taxon>
    </lineage>
</organism>
<dbReference type="PANTHER" id="PTHR10177">
    <property type="entry name" value="CYCLINS"/>
    <property type="match status" value="1"/>
</dbReference>
<comment type="caution">
    <text evidence="4">The sequence shown here is derived from an EMBL/GenBank/DDBJ whole genome shotgun (WGS) entry which is preliminary data.</text>
</comment>
<name>A0ABV2AS54_9EUKA</name>
<evidence type="ECO:0000313" key="4">
    <source>
        <dbReference type="EMBL" id="MES1922504.1"/>
    </source>
</evidence>
<sequence length="291" mass="33821">MTSIYKRKEQLKRLKSKKFPFSFHPEKIPSSQKMSQDIQKRSFGDMFLFKEGEKAILAHLKKVEMARRPKQNFMAAQQDVTVKMRLVLLDWLSEVSSSFRLGTDCLFLAAELIDLFLSKRKVTRSRFQLLGCAALFIAAKFSEIAPPVARDFVYVADSAFSHKDLYEMEILVLKNTEWSLSLPSHSVFCNHFFGVAKTNEKQRHFCWFLLELSIFETELSSTAPSTIISAALFAALHLRDQCRQESIKQSKIWRKFLANGNVGVKEKRCFEENKFLYKRFGRVSKEIAIFW</sequence>
<dbReference type="Pfam" id="PF00134">
    <property type="entry name" value="Cyclin_N"/>
    <property type="match status" value="1"/>
</dbReference>
<comment type="similarity">
    <text evidence="2">Belongs to the cyclin family.</text>
</comment>
<accession>A0ABV2AS54</accession>
<dbReference type="InterPro" id="IPR036915">
    <property type="entry name" value="Cyclin-like_sf"/>
</dbReference>
<feature type="domain" description="Cyclin-like" evidence="3">
    <location>
        <begin position="90"/>
        <end position="174"/>
    </location>
</feature>
<dbReference type="InterPro" id="IPR004367">
    <property type="entry name" value="Cyclin_C-dom"/>
</dbReference>
<dbReference type="Proteomes" id="UP001439008">
    <property type="component" value="Unassembled WGS sequence"/>
</dbReference>
<dbReference type="Pfam" id="PF02984">
    <property type="entry name" value="Cyclin_C"/>
    <property type="match status" value="1"/>
</dbReference>
<keyword evidence="5" id="KW-1185">Reference proteome</keyword>